<dbReference type="STRING" id="1121331.SAMN02745248_00917"/>
<dbReference type="RefSeq" id="WP_072902821.1">
    <property type="nucleotide sequence ID" value="NZ_FRAD01000006.1"/>
</dbReference>
<proteinExistence type="predicted"/>
<evidence type="ECO:0000313" key="2">
    <source>
        <dbReference type="Proteomes" id="UP000183952"/>
    </source>
</evidence>
<protein>
    <submittedName>
        <fullName evidence="1">Uncharacterized protein</fullName>
    </submittedName>
</protein>
<evidence type="ECO:0000313" key="1">
    <source>
        <dbReference type="EMBL" id="SHJ77646.1"/>
    </source>
</evidence>
<dbReference type="EMBL" id="FRAD01000006">
    <property type="protein sequence ID" value="SHJ77646.1"/>
    <property type="molecule type" value="Genomic_DNA"/>
</dbReference>
<dbReference type="AlphaFoldDB" id="A0A1M6M2M9"/>
<reference evidence="1 2" key="1">
    <citation type="submission" date="2016-11" db="EMBL/GenBank/DDBJ databases">
        <authorList>
            <person name="Jaros S."/>
            <person name="Januszkiewicz K."/>
            <person name="Wedrychowicz H."/>
        </authorList>
    </citation>
    <scope>NUCLEOTIDE SEQUENCE [LARGE SCALE GENOMIC DNA]</scope>
    <source>
        <strain evidence="1 2">DSM 3090</strain>
    </source>
</reference>
<name>A0A1M6M2M9_9CLOT</name>
<accession>A0A1M6M2M9</accession>
<organism evidence="1 2">
    <name type="scientific">Hathewaya proteolytica DSM 3090</name>
    <dbReference type="NCBI Taxonomy" id="1121331"/>
    <lineage>
        <taxon>Bacteria</taxon>
        <taxon>Bacillati</taxon>
        <taxon>Bacillota</taxon>
        <taxon>Clostridia</taxon>
        <taxon>Eubacteriales</taxon>
        <taxon>Clostridiaceae</taxon>
        <taxon>Hathewaya</taxon>
    </lineage>
</organism>
<gene>
    <name evidence="1" type="ORF">SAMN02745248_00917</name>
</gene>
<keyword evidence="2" id="KW-1185">Reference proteome</keyword>
<sequence length="65" mass="7653">MDYMRMSFEQVVEVMKELEKKKEEGTLDEKGQKDYIAIKAYHMSLVKSHSFNKNNISMPPVGQRE</sequence>
<dbReference type="Proteomes" id="UP000183952">
    <property type="component" value="Unassembled WGS sequence"/>
</dbReference>